<dbReference type="InterPro" id="IPR013083">
    <property type="entry name" value="Znf_RING/FYVE/PHD"/>
</dbReference>
<dbReference type="PANTHER" id="PTHR45969">
    <property type="entry name" value="RING ZINC FINGER PROTEIN-RELATED"/>
    <property type="match status" value="1"/>
</dbReference>
<dbReference type="CDD" id="cd16448">
    <property type="entry name" value="RING-H2"/>
    <property type="match status" value="1"/>
</dbReference>
<dbReference type="EMBL" id="ML976006">
    <property type="protein sequence ID" value="KAF1945936.1"/>
    <property type="molecule type" value="Genomic_DNA"/>
</dbReference>
<accession>A0A6A5T5A8</accession>
<dbReference type="InterPro" id="IPR001841">
    <property type="entry name" value="Znf_RING"/>
</dbReference>
<feature type="compositionally biased region" description="Basic and acidic residues" evidence="6">
    <location>
        <begin position="317"/>
        <end position="326"/>
    </location>
</feature>
<feature type="region of interest" description="Disordered" evidence="6">
    <location>
        <begin position="285"/>
        <end position="343"/>
    </location>
</feature>
<dbReference type="OrthoDB" id="8062037at2759"/>
<feature type="region of interest" description="Disordered" evidence="6">
    <location>
        <begin position="143"/>
        <end position="166"/>
    </location>
</feature>
<feature type="region of interest" description="Disordered" evidence="6">
    <location>
        <begin position="93"/>
        <end position="121"/>
    </location>
</feature>
<proteinExistence type="predicted"/>
<dbReference type="Pfam" id="PF13639">
    <property type="entry name" value="zf-RING_2"/>
    <property type="match status" value="1"/>
</dbReference>
<feature type="compositionally biased region" description="Polar residues" evidence="6">
    <location>
        <begin position="105"/>
        <end position="121"/>
    </location>
</feature>
<gene>
    <name evidence="8" type="ORF">EJ02DRAFT_419024</name>
</gene>
<feature type="coiled-coil region" evidence="5">
    <location>
        <begin position="465"/>
        <end position="518"/>
    </location>
</feature>
<organism evidence="8 9">
    <name type="scientific">Clathrospora elynae</name>
    <dbReference type="NCBI Taxonomy" id="706981"/>
    <lineage>
        <taxon>Eukaryota</taxon>
        <taxon>Fungi</taxon>
        <taxon>Dikarya</taxon>
        <taxon>Ascomycota</taxon>
        <taxon>Pezizomycotina</taxon>
        <taxon>Dothideomycetes</taxon>
        <taxon>Pleosporomycetidae</taxon>
        <taxon>Pleosporales</taxon>
        <taxon>Diademaceae</taxon>
        <taxon>Clathrospora</taxon>
    </lineage>
</organism>
<dbReference type="SMART" id="SM00184">
    <property type="entry name" value="RING"/>
    <property type="match status" value="1"/>
</dbReference>
<sequence>MAPPLLLDSGPLYQAQGRNEAQIAEQTLLIPAPPSNMARPPRRNSFWGTELEQTAEDILREGRDGALIPIALSTSPMAPDHDMSTTSRAHRWIPRQRTAREAQDTEQNQRPVSNAPLASTSSQHLGELLYAQGVRRDRYEALGGHQEQQQAQASLLDQPTSNMPSLRSQGEFYMTAVTPVDTTSEPLPDDAECTICLEPLIEDVVRFHACRHMFHTVCVLSWFDESAPRNGRQRGTCPNCRHELYEPDPQFGAVRPAPITNRSTYDVRILTGTTIQNTRIQVTENTREHQQAAAVPDLDGEVEDPLSSSRPPHVNHFRRESGRAEVPRTMGSTSPPNRDSPSSFIDLPLGFPVRESRAVLAARAIAERRPLNQDLDLSSESSSDDDNEAILARGFYVRPGGRRTEQLDAYRAPSNGINTPMFWDPVTQADGAPSALGGPRVQLPALNSFTPSSDRSFVRLPQQEVDQDLREREQYLQDRARAREERMLIRRGISRGSTARLEDEVSRLTGHLARLQERLARHRPYAAAQAGSLPRARQPSSPSLLERPGSSDTIGQLERTNEEHSQFFSSLTTQGERSAEQEQAATSIPPAPEPTSQELRAFFSNLREQNREPHPSRSNSDTSAEHNTPPSLRLYANTLQTRVLIPPELPAGQNLGGLPINDFAWFTGP</sequence>
<keyword evidence="2 4" id="KW-0863">Zinc-finger</keyword>
<dbReference type="Gene3D" id="3.30.40.10">
    <property type="entry name" value="Zinc/RING finger domain, C3HC4 (zinc finger)"/>
    <property type="match status" value="1"/>
</dbReference>
<name>A0A6A5T5A8_9PLEO</name>
<feature type="region of interest" description="Disordered" evidence="6">
    <location>
        <begin position="608"/>
        <end position="630"/>
    </location>
</feature>
<protein>
    <recommendedName>
        <fullName evidence="7">RING-type domain-containing protein</fullName>
    </recommendedName>
</protein>
<feature type="compositionally biased region" description="Polar residues" evidence="6">
    <location>
        <begin position="146"/>
        <end position="166"/>
    </location>
</feature>
<dbReference type="GO" id="GO:0008270">
    <property type="term" value="F:zinc ion binding"/>
    <property type="evidence" value="ECO:0007669"/>
    <property type="project" value="UniProtKB-KW"/>
</dbReference>
<keyword evidence="1" id="KW-0479">Metal-binding</keyword>
<dbReference type="GO" id="GO:0016567">
    <property type="term" value="P:protein ubiquitination"/>
    <property type="evidence" value="ECO:0007669"/>
    <property type="project" value="TreeGrafter"/>
</dbReference>
<feature type="compositionally biased region" description="Polar residues" evidence="6">
    <location>
        <begin position="566"/>
        <end position="586"/>
    </location>
</feature>
<feature type="domain" description="RING-type" evidence="7">
    <location>
        <begin position="193"/>
        <end position="241"/>
    </location>
</feature>
<reference evidence="8" key="1">
    <citation type="journal article" date="2020" name="Stud. Mycol.">
        <title>101 Dothideomycetes genomes: a test case for predicting lifestyles and emergence of pathogens.</title>
        <authorList>
            <person name="Haridas S."/>
            <person name="Albert R."/>
            <person name="Binder M."/>
            <person name="Bloem J."/>
            <person name="Labutti K."/>
            <person name="Salamov A."/>
            <person name="Andreopoulos B."/>
            <person name="Baker S."/>
            <person name="Barry K."/>
            <person name="Bills G."/>
            <person name="Bluhm B."/>
            <person name="Cannon C."/>
            <person name="Castanera R."/>
            <person name="Culley D."/>
            <person name="Daum C."/>
            <person name="Ezra D."/>
            <person name="Gonzalez J."/>
            <person name="Henrissat B."/>
            <person name="Kuo A."/>
            <person name="Liang C."/>
            <person name="Lipzen A."/>
            <person name="Lutzoni F."/>
            <person name="Magnuson J."/>
            <person name="Mondo S."/>
            <person name="Nolan M."/>
            <person name="Ohm R."/>
            <person name="Pangilinan J."/>
            <person name="Park H.-J."/>
            <person name="Ramirez L."/>
            <person name="Alfaro M."/>
            <person name="Sun H."/>
            <person name="Tritt A."/>
            <person name="Yoshinaga Y."/>
            <person name="Zwiers L.-H."/>
            <person name="Turgeon B."/>
            <person name="Goodwin S."/>
            <person name="Spatafora J."/>
            <person name="Crous P."/>
            <person name="Grigoriev I."/>
        </authorList>
    </citation>
    <scope>NUCLEOTIDE SEQUENCE</scope>
    <source>
        <strain evidence="8">CBS 161.51</strain>
    </source>
</reference>
<dbReference type="SUPFAM" id="SSF57850">
    <property type="entry name" value="RING/U-box"/>
    <property type="match status" value="1"/>
</dbReference>
<feature type="compositionally biased region" description="Polar residues" evidence="6">
    <location>
        <begin position="330"/>
        <end position="343"/>
    </location>
</feature>
<keyword evidence="9" id="KW-1185">Reference proteome</keyword>
<evidence type="ECO:0000256" key="3">
    <source>
        <dbReference type="ARBA" id="ARBA00022833"/>
    </source>
</evidence>
<keyword evidence="3" id="KW-0862">Zinc</keyword>
<evidence type="ECO:0000256" key="1">
    <source>
        <dbReference type="ARBA" id="ARBA00022723"/>
    </source>
</evidence>
<keyword evidence="5" id="KW-0175">Coiled coil</keyword>
<evidence type="ECO:0000256" key="2">
    <source>
        <dbReference type="ARBA" id="ARBA00022771"/>
    </source>
</evidence>
<dbReference type="PROSITE" id="PS50089">
    <property type="entry name" value="ZF_RING_2"/>
    <property type="match status" value="1"/>
</dbReference>
<evidence type="ECO:0000256" key="6">
    <source>
        <dbReference type="SAM" id="MobiDB-lite"/>
    </source>
</evidence>
<evidence type="ECO:0000256" key="4">
    <source>
        <dbReference type="PROSITE-ProRule" id="PRU00175"/>
    </source>
</evidence>
<evidence type="ECO:0000313" key="8">
    <source>
        <dbReference type="EMBL" id="KAF1945936.1"/>
    </source>
</evidence>
<evidence type="ECO:0000313" key="9">
    <source>
        <dbReference type="Proteomes" id="UP000800038"/>
    </source>
</evidence>
<feature type="compositionally biased region" description="Polar residues" evidence="6">
    <location>
        <begin position="616"/>
        <end position="630"/>
    </location>
</feature>
<feature type="region of interest" description="Disordered" evidence="6">
    <location>
        <begin position="525"/>
        <end position="595"/>
    </location>
</feature>
<dbReference type="PANTHER" id="PTHR45969:SF69">
    <property type="entry name" value="FINGER DOMAIN PROTEIN, PUTATIVE (AFU_ORTHOLOGUE AFUA_3G12190)-RELATED"/>
    <property type="match status" value="1"/>
</dbReference>
<dbReference type="AlphaFoldDB" id="A0A6A5T5A8"/>
<dbReference type="Proteomes" id="UP000800038">
    <property type="component" value="Unassembled WGS sequence"/>
</dbReference>
<dbReference type="GO" id="GO:0061630">
    <property type="term" value="F:ubiquitin protein ligase activity"/>
    <property type="evidence" value="ECO:0007669"/>
    <property type="project" value="TreeGrafter"/>
</dbReference>
<evidence type="ECO:0000256" key="5">
    <source>
        <dbReference type="SAM" id="Coils"/>
    </source>
</evidence>
<evidence type="ECO:0000259" key="7">
    <source>
        <dbReference type="PROSITE" id="PS50089"/>
    </source>
</evidence>